<sequence>MLESLEVIPQHAGPVTAEIYDSIRCYLVKACDTPLHPLGWLLETLVTVYRMTYVGVGSNRRLLKQAVEEIQSYLKRLFQLVR</sequence>
<accession>A0A9D3NXW0</accession>
<dbReference type="GO" id="GO:0005085">
    <property type="term" value="F:guanyl-nucleotide exchange factor activity"/>
    <property type="evidence" value="ECO:0007669"/>
    <property type="project" value="TreeGrafter"/>
</dbReference>
<comment type="caution">
    <text evidence="1">The sequence shown here is derived from an EMBL/GenBank/DDBJ whole genome shotgun (WGS) entry which is preliminary data.</text>
</comment>
<keyword evidence="2" id="KW-1185">Reference proteome</keyword>
<dbReference type="GO" id="GO:0016197">
    <property type="term" value="P:endosomal transport"/>
    <property type="evidence" value="ECO:0007669"/>
    <property type="project" value="TreeGrafter"/>
</dbReference>
<evidence type="ECO:0000313" key="1">
    <source>
        <dbReference type="EMBL" id="KAG7331013.1"/>
    </source>
</evidence>
<name>A0A9D3NXW0_9TELE</name>
<dbReference type="GO" id="GO:0005737">
    <property type="term" value="C:cytoplasm"/>
    <property type="evidence" value="ECO:0007669"/>
    <property type="project" value="TreeGrafter"/>
</dbReference>
<dbReference type="GO" id="GO:0030425">
    <property type="term" value="C:dendrite"/>
    <property type="evidence" value="ECO:0007669"/>
    <property type="project" value="TreeGrafter"/>
</dbReference>
<reference evidence="1 2" key="1">
    <citation type="submission" date="2021-06" db="EMBL/GenBank/DDBJ databases">
        <title>Chromosome-level genome assembly of the red-tail catfish (Hemibagrus wyckioides).</title>
        <authorList>
            <person name="Shao F."/>
        </authorList>
    </citation>
    <scope>NUCLEOTIDE SEQUENCE [LARGE SCALE GENOMIC DNA]</scope>
    <source>
        <strain evidence="1">EC202008001</strain>
        <tissue evidence="1">Blood</tissue>
    </source>
</reference>
<dbReference type="InterPro" id="IPR051984">
    <property type="entry name" value="Alsin"/>
</dbReference>
<evidence type="ECO:0000313" key="2">
    <source>
        <dbReference type="Proteomes" id="UP000824219"/>
    </source>
</evidence>
<dbReference type="GO" id="GO:0005813">
    <property type="term" value="C:centrosome"/>
    <property type="evidence" value="ECO:0007669"/>
    <property type="project" value="TreeGrafter"/>
</dbReference>
<dbReference type="GO" id="GO:0031267">
    <property type="term" value="F:small GTPase binding"/>
    <property type="evidence" value="ECO:0007669"/>
    <property type="project" value="TreeGrafter"/>
</dbReference>
<dbReference type="OrthoDB" id="48314at2759"/>
<gene>
    <name evidence="1" type="ORF">KOW79_004982</name>
</gene>
<dbReference type="PANTHER" id="PTHR46089:SF3">
    <property type="entry name" value="ALSIN"/>
    <property type="match status" value="1"/>
</dbReference>
<proteinExistence type="predicted"/>
<organism evidence="1 2">
    <name type="scientific">Hemibagrus wyckioides</name>
    <dbReference type="NCBI Taxonomy" id="337641"/>
    <lineage>
        <taxon>Eukaryota</taxon>
        <taxon>Metazoa</taxon>
        <taxon>Chordata</taxon>
        <taxon>Craniata</taxon>
        <taxon>Vertebrata</taxon>
        <taxon>Euteleostomi</taxon>
        <taxon>Actinopterygii</taxon>
        <taxon>Neopterygii</taxon>
        <taxon>Teleostei</taxon>
        <taxon>Ostariophysi</taxon>
        <taxon>Siluriformes</taxon>
        <taxon>Bagridae</taxon>
        <taxon>Hemibagrus</taxon>
    </lineage>
</organism>
<dbReference type="AlphaFoldDB" id="A0A9D3NXW0"/>
<dbReference type="PANTHER" id="PTHR46089">
    <property type="entry name" value="ALSIN HOMOLOG"/>
    <property type="match status" value="1"/>
</dbReference>
<dbReference type="EMBL" id="JAHKSW010000006">
    <property type="protein sequence ID" value="KAG7331013.1"/>
    <property type="molecule type" value="Genomic_DNA"/>
</dbReference>
<protein>
    <submittedName>
        <fullName evidence="1">Uncharacterized protein</fullName>
    </submittedName>
</protein>
<dbReference type="Proteomes" id="UP000824219">
    <property type="component" value="Linkage Group LG06"/>
</dbReference>